<evidence type="ECO:0000313" key="3">
    <source>
        <dbReference type="Proteomes" id="UP000789595"/>
    </source>
</evidence>
<proteinExistence type="predicted"/>
<keyword evidence="3" id="KW-1185">Reference proteome</keyword>
<protein>
    <submittedName>
        <fullName evidence="2">Uncharacterized protein</fullName>
    </submittedName>
</protein>
<organism evidence="2 3">
    <name type="scientific">Pelagomonas calceolata</name>
    <dbReference type="NCBI Taxonomy" id="35677"/>
    <lineage>
        <taxon>Eukaryota</taxon>
        <taxon>Sar</taxon>
        <taxon>Stramenopiles</taxon>
        <taxon>Ochrophyta</taxon>
        <taxon>Pelagophyceae</taxon>
        <taxon>Pelagomonadales</taxon>
        <taxon>Pelagomonadaceae</taxon>
        <taxon>Pelagomonas</taxon>
    </lineage>
</organism>
<evidence type="ECO:0000313" key="2">
    <source>
        <dbReference type="EMBL" id="CAH0373236.1"/>
    </source>
</evidence>
<name>A0A8J2SLP6_9STRA</name>
<evidence type="ECO:0000256" key="1">
    <source>
        <dbReference type="SAM" id="MobiDB-lite"/>
    </source>
</evidence>
<feature type="region of interest" description="Disordered" evidence="1">
    <location>
        <begin position="1"/>
        <end position="22"/>
    </location>
</feature>
<comment type="caution">
    <text evidence="2">The sequence shown here is derived from an EMBL/GenBank/DDBJ whole genome shotgun (WGS) entry which is preliminary data.</text>
</comment>
<reference evidence="2" key="1">
    <citation type="submission" date="2021-11" db="EMBL/GenBank/DDBJ databases">
        <authorList>
            <consortium name="Genoscope - CEA"/>
            <person name="William W."/>
        </authorList>
    </citation>
    <scope>NUCLEOTIDE SEQUENCE</scope>
</reference>
<dbReference type="EMBL" id="CAKKNE010000004">
    <property type="protein sequence ID" value="CAH0373236.1"/>
    <property type="molecule type" value="Genomic_DNA"/>
</dbReference>
<accession>A0A8J2SLP6</accession>
<dbReference type="AlphaFoldDB" id="A0A8J2SLP6"/>
<gene>
    <name evidence="2" type="ORF">PECAL_4P04170</name>
</gene>
<dbReference type="Proteomes" id="UP000789595">
    <property type="component" value="Unassembled WGS sequence"/>
</dbReference>
<sequence length="268" mass="30533">MEHPQPPPTTTQTSGCHWSPRRTKSPLALLPPGVEREHITKFAGAEELRLIRLLSKRHLQRIAIDGHWRVLCDKLWTDKPGFAGRRKPLWGVFAASGELTVADRALQSSSETQASFVRVSLSEPRTHDLAPHETCRRLNWRESYDGSVKDATRDEITAQELERWPWLCMDYMGFRGHALAFEGRGLRHGGDALFQERHRFARHAWTRAAPASLVLNGLQLSPGGSGTLRVERRENWGWRLRHMYWAWDAAPGVTGPGSWRRDARLGVE</sequence>